<proteinExistence type="predicted"/>
<gene>
    <name evidence="1" type="ORF">LPU83_pLPU83c_0306</name>
</gene>
<name>W6RPU2_9HYPH</name>
<evidence type="ECO:0000313" key="2">
    <source>
        <dbReference type="Proteomes" id="UP000019443"/>
    </source>
</evidence>
<evidence type="ECO:0000313" key="1">
    <source>
        <dbReference type="EMBL" id="CDM60868.1"/>
    </source>
</evidence>
<keyword evidence="1" id="KW-0614">Plasmid</keyword>
<reference evidence="1" key="1">
    <citation type="submission" date="2013-11" db="EMBL/GenBank/DDBJ databases">
        <title>Draft genome sequence of the broad-host-range Rhizobium sp. LPU83 strain, a member of the low-genetic diversity Oregon-like Rhizobium sp. group.</title>
        <authorList>
            <person name="Wibberg D."/>
            <person name="Puehler A."/>
            <person name="Schlueter A."/>
        </authorList>
    </citation>
    <scope>NUCLEOTIDE SEQUENCE [LARGE SCALE GENOMIC DNA]</scope>
    <source>
        <strain evidence="1">LPU83</strain>
        <plasmid evidence="1">pLPU83c</plasmid>
    </source>
</reference>
<dbReference type="Proteomes" id="UP000019443">
    <property type="component" value="Plasmid pLPU83c"/>
</dbReference>
<keyword evidence="2" id="KW-1185">Reference proteome</keyword>
<accession>W6RPU2</accession>
<organism evidence="1 2">
    <name type="scientific">Rhizobium favelukesii</name>
    <dbReference type="NCBI Taxonomy" id="348824"/>
    <lineage>
        <taxon>Bacteria</taxon>
        <taxon>Pseudomonadati</taxon>
        <taxon>Pseudomonadota</taxon>
        <taxon>Alphaproteobacteria</taxon>
        <taxon>Hyphomicrobiales</taxon>
        <taxon>Rhizobiaceae</taxon>
        <taxon>Rhizobium/Agrobacterium group</taxon>
        <taxon>Rhizobium</taxon>
    </lineage>
</organism>
<dbReference type="HOGENOM" id="CLU_1659352_0_0_5"/>
<dbReference type="EMBL" id="HG916854">
    <property type="protein sequence ID" value="CDM60868.1"/>
    <property type="molecule type" value="Genomic_DNA"/>
</dbReference>
<geneLocation type="plasmid" evidence="1 2">
    <name>pLPU83c</name>
</geneLocation>
<sequence length="159" mass="17378">MTACTSAQGSVSTKESNLAAGFVARPADTPKRQAMRNHLPPDTFVTSTRGNKTTYVYADPGGCKCLYVGTQQAYRQYRTLQQANAASQRQLAAQVHPDSGWDWGNGCPWISDFNNGPFGQILTPPEQSEPLDAVTRSIAFRAASVRRATVNARSREARR</sequence>
<dbReference type="AlphaFoldDB" id="W6RPU2"/>
<protein>
    <submittedName>
        <fullName evidence="1">Uncharacterized protein</fullName>
    </submittedName>
</protein>
<dbReference type="KEGG" id="rhl:LPU83_pLPU83c_0306"/>